<feature type="region of interest" description="Disordered" evidence="1">
    <location>
        <begin position="25"/>
        <end position="61"/>
    </location>
</feature>
<proteinExistence type="predicted"/>
<dbReference type="PROSITE" id="PS51257">
    <property type="entry name" value="PROKAR_LIPOPROTEIN"/>
    <property type="match status" value="1"/>
</dbReference>
<accession>A0A517SC48</accession>
<dbReference type="InParanoid" id="A0A517SC48"/>
<evidence type="ECO:0000313" key="2">
    <source>
        <dbReference type="EMBL" id="QDT53699.1"/>
    </source>
</evidence>
<evidence type="ECO:0000313" key="3">
    <source>
        <dbReference type="Proteomes" id="UP000315700"/>
    </source>
</evidence>
<evidence type="ECO:0000256" key="1">
    <source>
        <dbReference type="SAM" id="MobiDB-lite"/>
    </source>
</evidence>
<dbReference type="AlphaFoldDB" id="A0A517SC48"/>
<protein>
    <submittedName>
        <fullName evidence="2">Uncharacterized protein</fullName>
    </submittedName>
</protein>
<dbReference type="RefSeq" id="WP_145029120.1">
    <property type="nucleotide sequence ID" value="NZ_CP036271.1"/>
</dbReference>
<sequence length="61" mass="6386">MRRLMSLTLATAFCSVGFVGCSDTSTVKKEAEVSTPSGETKVTEEKTIEKSGDAPPPAPNP</sequence>
<name>A0A517SC48_9PLAN</name>
<dbReference type="EMBL" id="CP036271">
    <property type="protein sequence ID" value="QDT53699.1"/>
    <property type="molecule type" value="Genomic_DNA"/>
</dbReference>
<organism evidence="2 3">
    <name type="scientific">Caulifigura coniformis</name>
    <dbReference type="NCBI Taxonomy" id="2527983"/>
    <lineage>
        <taxon>Bacteria</taxon>
        <taxon>Pseudomonadati</taxon>
        <taxon>Planctomycetota</taxon>
        <taxon>Planctomycetia</taxon>
        <taxon>Planctomycetales</taxon>
        <taxon>Planctomycetaceae</taxon>
        <taxon>Caulifigura</taxon>
    </lineage>
</organism>
<keyword evidence="3" id="KW-1185">Reference proteome</keyword>
<feature type="compositionally biased region" description="Basic and acidic residues" evidence="1">
    <location>
        <begin position="41"/>
        <end position="52"/>
    </location>
</feature>
<dbReference type="KEGG" id="ccos:Pan44_17220"/>
<reference evidence="2 3" key="1">
    <citation type="submission" date="2019-02" db="EMBL/GenBank/DDBJ databases">
        <title>Deep-cultivation of Planctomycetes and their phenomic and genomic characterization uncovers novel biology.</title>
        <authorList>
            <person name="Wiegand S."/>
            <person name="Jogler M."/>
            <person name="Boedeker C."/>
            <person name="Pinto D."/>
            <person name="Vollmers J."/>
            <person name="Rivas-Marin E."/>
            <person name="Kohn T."/>
            <person name="Peeters S.H."/>
            <person name="Heuer A."/>
            <person name="Rast P."/>
            <person name="Oberbeckmann S."/>
            <person name="Bunk B."/>
            <person name="Jeske O."/>
            <person name="Meyerdierks A."/>
            <person name="Storesund J.E."/>
            <person name="Kallscheuer N."/>
            <person name="Luecker S."/>
            <person name="Lage O.M."/>
            <person name="Pohl T."/>
            <person name="Merkel B.J."/>
            <person name="Hornburger P."/>
            <person name="Mueller R.-W."/>
            <person name="Bruemmer F."/>
            <person name="Labrenz M."/>
            <person name="Spormann A.M."/>
            <person name="Op den Camp H."/>
            <person name="Overmann J."/>
            <person name="Amann R."/>
            <person name="Jetten M.S.M."/>
            <person name="Mascher T."/>
            <person name="Medema M.H."/>
            <person name="Devos D.P."/>
            <person name="Kaster A.-K."/>
            <person name="Ovreas L."/>
            <person name="Rohde M."/>
            <person name="Galperin M.Y."/>
            <person name="Jogler C."/>
        </authorList>
    </citation>
    <scope>NUCLEOTIDE SEQUENCE [LARGE SCALE GENOMIC DNA]</scope>
    <source>
        <strain evidence="2 3">Pan44</strain>
    </source>
</reference>
<gene>
    <name evidence="2" type="ORF">Pan44_17220</name>
</gene>
<dbReference type="Proteomes" id="UP000315700">
    <property type="component" value="Chromosome"/>
</dbReference>